<proteinExistence type="predicted"/>
<dbReference type="Proteomes" id="UP000006174">
    <property type="component" value="Unassembled WGS sequence"/>
</dbReference>
<evidence type="ECO:0000313" key="3">
    <source>
        <dbReference type="Proteomes" id="UP000006174"/>
    </source>
</evidence>
<dbReference type="HOGENOM" id="CLU_1267740_0_0_1"/>
<keyword evidence="3" id="KW-1185">Reference proteome</keyword>
<feature type="compositionally biased region" description="Polar residues" evidence="1">
    <location>
        <begin position="114"/>
        <end position="130"/>
    </location>
</feature>
<organism evidence="2 3">
    <name type="scientific">Ustilago hordei</name>
    <name type="common">Barley covered smut fungus</name>
    <dbReference type="NCBI Taxonomy" id="120017"/>
    <lineage>
        <taxon>Eukaryota</taxon>
        <taxon>Fungi</taxon>
        <taxon>Dikarya</taxon>
        <taxon>Basidiomycota</taxon>
        <taxon>Ustilaginomycotina</taxon>
        <taxon>Ustilaginomycetes</taxon>
        <taxon>Ustilaginales</taxon>
        <taxon>Ustilaginaceae</taxon>
        <taxon>Ustilago</taxon>
    </lineage>
</organism>
<accession>I2FM94</accession>
<feature type="region of interest" description="Disordered" evidence="1">
    <location>
        <begin position="106"/>
        <end position="130"/>
    </location>
</feature>
<name>I2FM94_USTHO</name>
<reference evidence="2 3" key="1">
    <citation type="journal article" date="2012" name="Plant Cell">
        <title>Genome comparison of barley and maize smut fungi reveals targeted loss of RNA silencing components and species-specific presence of transposable elements.</title>
        <authorList>
            <person name="Laurie J.D."/>
            <person name="Ali S."/>
            <person name="Linning R."/>
            <person name="Mannhaupt G."/>
            <person name="Wong P."/>
            <person name="Gueldener U."/>
            <person name="Muensterkoetter M."/>
            <person name="Moore R."/>
            <person name="Kahmann R."/>
            <person name="Bakkeren G."/>
            <person name="Schirawski J."/>
        </authorList>
    </citation>
    <scope>NUCLEOTIDE SEQUENCE [LARGE SCALE GENOMIC DNA]</scope>
    <source>
        <strain evidence="3">Uh4875-4</strain>
    </source>
</reference>
<sequence>MAFWCSFSAPVPITRQPNGHDIWDAPQVVAPLTTSTRHPRWTPRPANLFDPRSNVIDTTTESLSQRTEPLHRNATNFLDSRNQPTVSTPYPTHWPTSLFTTFTSDSVNNEEDNTTLAQHNLPPSTDNSNMERLQTMNATDIAAFLRGNLAQNDGSQADDLQEDDLTMAPRPATPLGSNGDHPLHQLLDEPDDEDREDALLIATAEAGSLFTAFFAGEL</sequence>
<evidence type="ECO:0000313" key="2">
    <source>
        <dbReference type="EMBL" id="CCF48037.1"/>
    </source>
</evidence>
<gene>
    <name evidence="2" type="ORF">UHOR_03955</name>
</gene>
<dbReference type="EMBL" id="CAGI01000064">
    <property type="protein sequence ID" value="CCF48037.1"/>
    <property type="molecule type" value="Genomic_DNA"/>
</dbReference>
<comment type="caution">
    <text evidence="2">The sequence shown here is derived from an EMBL/GenBank/DDBJ whole genome shotgun (WGS) entry which is preliminary data.</text>
</comment>
<dbReference type="AlphaFoldDB" id="I2FM94"/>
<protein>
    <submittedName>
        <fullName evidence="2">Uncharacterized protein</fullName>
    </submittedName>
</protein>
<feature type="region of interest" description="Disordered" evidence="1">
    <location>
        <begin position="166"/>
        <end position="195"/>
    </location>
</feature>
<evidence type="ECO:0000256" key="1">
    <source>
        <dbReference type="SAM" id="MobiDB-lite"/>
    </source>
</evidence>